<sequence>MREQKLARVIDREVAPIWHDRFARLLMRELPSAPETFALDIHSGAGHTTAELLQRLDESSRIVALGRDPWLMQVSKTRVRPEWKRRVYFKSGDIDDVTDMNDDTYDLAIANLVLGEQVVEWLPALAELVRVTKPGGQVLATLPLAGTWREVEDMFEEVLRDEDMRREVATLQMLRRRRPSPSQLVAGLESIGLTERDVVVEHEHFELLFRSGREFLFAPVIEHGPLRLWKAIIGRAEKPQALFWRFKEAIDTYYAGHVLAVNVVAGLVRVRVPGGPADEFSTSYWRRYPTLAKLWGGLGGEAEADASAEDDFEFDLDIDLDEAEAAIDALTDDAGEDSVDAGDSAALAASLNEVGFADAGAGFSAIELSGVNELPAIEDVALSGDSDDMFAGLLEELDAEEAAAAEIAAADAEVEAAVQPRKHQASGRAATLGGVEHSPLPGRLPRKPGESGVAPIPAAKGSGPVPAAPSVAKPSGTGRVPLASRLPGRNPGDSGTGPIPGKLPPAPKLGDKLPPRQPGGSLASRLPRRTGSGSTPLPPIPAPPAASAAAPPGTRSDVAAPGESRRTPTDTKALLARLGKRGDTQSGVKPIPRPPVGPPPATATPPAVSTTPQPRVTQPGEDDPFASMEDEVEDEFEELDEIESSLIAGELDEDDDFADSFGNISPDPAAGRSGSRPIPPPPPGRKKK</sequence>
<dbReference type="Proteomes" id="UP000238823">
    <property type="component" value="Unassembled WGS sequence"/>
</dbReference>
<protein>
    <recommendedName>
        <fullName evidence="2">Methyltransferase type 11 domain-containing protein</fullName>
    </recommendedName>
</protein>
<feature type="compositionally biased region" description="Low complexity" evidence="1">
    <location>
        <begin position="461"/>
        <end position="476"/>
    </location>
</feature>
<feature type="region of interest" description="Disordered" evidence="1">
    <location>
        <begin position="418"/>
        <end position="688"/>
    </location>
</feature>
<proteinExistence type="predicted"/>
<evidence type="ECO:0000313" key="3">
    <source>
        <dbReference type="EMBL" id="PRP94911.1"/>
    </source>
</evidence>
<feature type="compositionally biased region" description="Pro residues" evidence="1">
    <location>
        <begin position="591"/>
        <end position="603"/>
    </location>
</feature>
<evidence type="ECO:0000256" key="1">
    <source>
        <dbReference type="SAM" id="MobiDB-lite"/>
    </source>
</evidence>
<gene>
    <name evidence="3" type="ORF">ENSA7_77340</name>
</gene>
<name>A0A2S9XQD9_9BACT</name>
<dbReference type="AlphaFoldDB" id="A0A2S9XQD9"/>
<feature type="domain" description="Methyltransferase type 11" evidence="2">
    <location>
        <begin position="39"/>
        <end position="139"/>
    </location>
</feature>
<dbReference type="Gene3D" id="3.40.50.150">
    <property type="entry name" value="Vaccinia Virus protein VP39"/>
    <property type="match status" value="1"/>
</dbReference>
<reference evidence="3 4" key="1">
    <citation type="submission" date="2018-03" db="EMBL/GenBank/DDBJ databases">
        <title>Draft Genome Sequences of the Obligatory Marine Myxobacteria Enhygromyxa salina SWB007.</title>
        <authorList>
            <person name="Poehlein A."/>
            <person name="Moghaddam J.A."/>
            <person name="Harms H."/>
            <person name="Alanjari M."/>
            <person name="Koenig G.M."/>
            <person name="Daniel R."/>
            <person name="Schaeberle T.F."/>
        </authorList>
    </citation>
    <scope>NUCLEOTIDE SEQUENCE [LARGE SCALE GENOMIC DNA]</scope>
    <source>
        <strain evidence="3 4">SWB007</strain>
    </source>
</reference>
<accession>A0A2S9XQD9</accession>
<dbReference type="Pfam" id="PF08241">
    <property type="entry name" value="Methyltransf_11"/>
    <property type="match status" value="1"/>
</dbReference>
<dbReference type="InterPro" id="IPR013216">
    <property type="entry name" value="Methyltransf_11"/>
</dbReference>
<dbReference type="EMBL" id="PVNL01000139">
    <property type="protein sequence ID" value="PRP94911.1"/>
    <property type="molecule type" value="Genomic_DNA"/>
</dbReference>
<dbReference type="SUPFAM" id="SSF53335">
    <property type="entry name" value="S-adenosyl-L-methionine-dependent methyltransferases"/>
    <property type="match status" value="1"/>
</dbReference>
<comment type="caution">
    <text evidence="3">The sequence shown here is derived from an EMBL/GenBank/DDBJ whole genome shotgun (WGS) entry which is preliminary data.</text>
</comment>
<dbReference type="RefSeq" id="WP_181234542.1">
    <property type="nucleotide sequence ID" value="NZ_PVNL01000139.1"/>
</dbReference>
<evidence type="ECO:0000259" key="2">
    <source>
        <dbReference type="Pfam" id="PF08241"/>
    </source>
</evidence>
<dbReference type="CDD" id="cd02440">
    <property type="entry name" value="AdoMet_MTases"/>
    <property type="match status" value="1"/>
</dbReference>
<organism evidence="3 4">
    <name type="scientific">Enhygromyxa salina</name>
    <dbReference type="NCBI Taxonomy" id="215803"/>
    <lineage>
        <taxon>Bacteria</taxon>
        <taxon>Pseudomonadati</taxon>
        <taxon>Myxococcota</taxon>
        <taxon>Polyangia</taxon>
        <taxon>Nannocystales</taxon>
        <taxon>Nannocystaceae</taxon>
        <taxon>Enhygromyxa</taxon>
    </lineage>
</organism>
<feature type="compositionally biased region" description="Pro residues" evidence="1">
    <location>
        <begin position="677"/>
        <end position="688"/>
    </location>
</feature>
<feature type="compositionally biased region" description="Low complexity" evidence="1">
    <location>
        <begin position="604"/>
        <end position="614"/>
    </location>
</feature>
<feature type="compositionally biased region" description="Acidic residues" evidence="1">
    <location>
        <begin position="620"/>
        <end position="643"/>
    </location>
</feature>
<evidence type="ECO:0000313" key="4">
    <source>
        <dbReference type="Proteomes" id="UP000238823"/>
    </source>
</evidence>
<dbReference type="InterPro" id="IPR029063">
    <property type="entry name" value="SAM-dependent_MTases_sf"/>
</dbReference>